<feature type="domain" description="Glutamine amidotransferase type-2" evidence="1">
    <location>
        <begin position="1"/>
        <end position="161"/>
    </location>
</feature>
<dbReference type="PANTHER" id="PTHR43187:SF1">
    <property type="entry name" value="GLUTAMINE AMIDOTRANSFERASE DUG3-RELATED"/>
    <property type="match status" value="1"/>
</dbReference>
<dbReference type="InterPro" id="IPR052373">
    <property type="entry name" value="Gamma-glu_amide_hydrolase"/>
</dbReference>
<gene>
    <name evidence="2" type="ORF">O1D97_01430</name>
</gene>
<dbReference type="InterPro" id="IPR017932">
    <property type="entry name" value="GATase_2_dom"/>
</dbReference>
<dbReference type="EMBL" id="JAPUBN010000006">
    <property type="protein sequence ID" value="MCZ2720337.1"/>
    <property type="molecule type" value="Genomic_DNA"/>
</dbReference>
<dbReference type="Proteomes" id="UP001149719">
    <property type="component" value="Unassembled WGS sequence"/>
</dbReference>
<dbReference type="RefSeq" id="WP_269122146.1">
    <property type="nucleotide sequence ID" value="NZ_JAPUBN010000006.1"/>
</dbReference>
<proteinExistence type="predicted"/>
<dbReference type="CDD" id="cd01908">
    <property type="entry name" value="YafJ"/>
    <property type="match status" value="1"/>
</dbReference>
<dbReference type="SUPFAM" id="SSF56235">
    <property type="entry name" value="N-terminal nucleophile aminohydrolases (Ntn hydrolases)"/>
    <property type="match status" value="1"/>
</dbReference>
<accession>A0ABT4JPP9</accession>
<dbReference type="Pfam" id="PF13522">
    <property type="entry name" value="GATase_6"/>
    <property type="match status" value="1"/>
</dbReference>
<protein>
    <submittedName>
        <fullName evidence="2">Class II glutamine amidotransferase</fullName>
    </submittedName>
</protein>
<keyword evidence="2" id="KW-0315">Glutamine amidotransferase</keyword>
<dbReference type="PROSITE" id="PS51278">
    <property type="entry name" value="GATASE_TYPE_2"/>
    <property type="match status" value="1"/>
</dbReference>
<dbReference type="Gene3D" id="3.60.20.10">
    <property type="entry name" value="Glutamine Phosphoribosylpyrophosphate, subunit 1, domain 1"/>
    <property type="match status" value="1"/>
</dbReference>
<keyword evidence="3" id="KW-1185">Reference proteome</keyword>
<evidence type="ECO:0000313" key="2">
    <source>
        <dbReference type="EMBL" id="MCZ2720337.1"/>
    </source>
</evidence>
<reference evidence="2" key="1">
    <citation type="submission" date="2022-12" db="EMBL/GenBank/DDBJ databases">
        <title>Marinomonas 15G1-11 sp. nov, isolated from marine algae.</title>
        <authorList>
            <person name="Butt M."/>
            <person name="Choi D.G."/>
            <person name="Kim J.M."/>
            <person name="Lee J.K."/>
            <person name="Baek J.H."/>
            <person name="Jeon C.O."/>
        </authorList>
    </citation>
    <scope>NUCLEOTIDE SEQUENCE</scope>
    <source>
        <strain evidence="2">15G1-11</strain>
    </source>
</reference>
<name>A0ABT4JPP9_9GAMM</name>
<organism evidence="2 3">
    <name type="scientific">Marinomonas phaeophyticola</name>
    <dbReference type="NCBI Taxonomy" id="3004091"/>
    <lineage>
        <taxon>Bacteria</taxon>
        <taxon>Pseudomonadati</taxon>
        <taxon>Pseudomonadota</taxon>
        <taxon>Gammaproteobacteria</taxon>
        <taxon>Oceanospirillales</taxon>
        <taxon>Oceanospirillaceae</taxon>
        <taxon>Marinomonas</taxon>
    </lineage>
</organism>
<evidence type="ECO:0000313" key="3">
    <source>
        <dbReference type="Proteomes" id="UP001149719"/>
    </source>
</evidence>
<dbReference type="PANTHER" id="PTHR43187">
    <property type="entry name" value="GLUTAMINE AMIDOTRANSFERASE DUG3-RELATED"/>
    <property type="match status" value="1"/>
</dbReference>
<evidence type="ECO:0000259" key="1">
    <source>
        <dbReference type="PROSITE" id="PS51278"/>
    </source>
</evidence>
<comment type="caution">
    <text evidence="2">The sequence shown here is derived from an EMBL/GenBank/DDBJ whole genome shotgun (WGS) entry which is preliminary data.</text>
</comment>
<dbReference type="InterPro" id="IPR029055">
    <property type="entry name" value="Ntn_hydrolases_N"/>
</dbReference>
<sequence>MRASTGTATNRSNCHPFGYKNWLFMHNGQIGGYEKLRWHLDRLIPEHLYSYRRGATDSEVIFLLMIANGLEEDINKALTMTIKQIEKIMQDKNIDEPLRFASALSNGESVTVIRYASDEHAPTVYCKQFEDYLVVGSEPLELSGDGWNLIPQGHIATLNSSTPFESQALFENTPI</sequence>